<name>A0A6G8JGS0_9PAST</name>
<dbReference type="EMBL" id="CP015030">
    <property type="protein sequence ID" value="QIM66276.1"/>
    <property type="molecule type" value="Genomic_DNA"/>
</dbReference>
<sequence length="135" mass="15089">MTLRDKLLSNKPALREININGEKYFLRDLTVGETNKQIFGQRQHLIQLAQTQGIELNFEDEDELQATLRNVYDPYSLPRAIATRLCDEDGNNLFNPESEDDLIAISKLDGSVFEAFSAAVAAGEPKNLASEESSN</sequence>
<dbReference type="Proteomes" id="UP000501366">
    <property type="component" value="Chromosome"/>
</dbReference>
<evidence type="ECO:0008006" key="3">
    <source>
        <dbReference type="Google" id="ProtNLM"/>
    </source>
</evidence>
<organism evidence="1 2">
    <name type="scientific">Mannheimia granulomatis</name>
    <dbReference type="NCBI Taxonomy" id="85402"/>
    <lineage>
        <taxon>Bacteria</taxon>
        <taxon>Pseudomonadati</taxon>
        <taxon>Pseudomonadota</taxon>
        <taxon>Gammaproteobacteria</taxon>
        <taxon>Pasteurellales</taxon>
        <taxon>Pasteurellaceae</taxon>
        <taxon>Mannheimia</taxon>
    </lineage>
</organism>
<evidence type="ECO:0000313" key="2">
    <source>
        <dbReference type="Proteomes" id="UP000501366"/>
    </source>
</evidence>
<reference evidence="1 2" key="1">
    <citation type="submission" date="2016-03" db="EMBL/GenBank/DDBJ databases">
        <authorList>
            <person name="Bojesen A.M."/>
            <person name="Planet P."/>
            <person name="Hansen M.J."/>
        </authorList>
    </citation>
    <scope>NUCLEOTIDE SEQUENCE [LARGE SCALE GENOMIC DNA]</scope>
    <source>
        <strain evidence="1 2">B 234/94</strain>
    </source>
</reference>
<evidence type="ECO:0000313" key="1">
    <source>
        <dbReference type="EMBL" id="QIM66276.1"/>
    </source>
</evidence>
<accession>A0A6G8JGS0</accession>
<dbReference type="AlphaFoldDB" id="A0A6G8JGS0"/>
<dbReference type="KEGG" id="mgra:A4G16_02245"/>
<dbReference type="RefSeq" id="WP_027074911.1">
    <property type="nucleotide sequence ID" value="NZ_CP015030.1"/>
</dbReference>
<gene>
    <name evidence="1" type="ORF">A4G16_02245</name>
</gene>
<proteinExistence type="predicted"/>
<protein>
    <recommendedName>
        <fullName evidence="3">Phage protein</fullName>
    </recommendedName>
</protein>